<dbReference type="InterPro" id="IPR022385">
    <property type="entry name" value="Rhs_assc_core"/>
</dbReference>
<evidence type="ECO:0000259" key="3">
    <source>
        <dbReference type="Pfam" id="PF25023"/>
    </source>
</evidence>
<protein>
    <recommendedName>
        <fullName evidence="3">Teneurin-like YD-shell domain-containing protein</fullName>
    </recommendedName>
</protein>
<dbReference type="InterPro" id="IPR050708">
    <property type="entry name" value="T6SS_VgrG/RHS"/>
</dbReference>
<dbReference type="InterPro" id="IPR056823">
    <property type="entry name" value="TEN-like_YD-shell"/>
</dbReference>
<dbReference type="PANTHER" id="PTHR32305">
    <property type="match status" value="1"/>
</dbReference>
<dbReference type="Gene3D" id="2.180.10.10">
    <property type="entry name" value="RHS repeat-associated core"/>
    <property type="match status" value="1"/>
</dbReference>
<reference evidence="4" key="1">
    <citation type="submission" date="2022-06" db="EMBL/GenBank/DDBJ databases">
        <title>Genome public.</title>
        <authorList>
            <person name="Sun Q."/>
        </authorList>
    </citation>
    <scope>NUCLEOTIDE SEQUENCE</scope>
    <source>
        <strain evidence="4">CWNU-1</strain>
    </source>
</reference>
<name>A0ABT0V374_9ACTN</name>
<evidence type="ECO:0000256" key="1">
    <source>
        <dbReference type="ARBA" id="ARBA00022737"/>
    </source>
</evidence>
<evidence type="ECO:0000313" key="4">
    <source>
        <dbReference type="EMBL" id="MCM2394345.1"/>
    </source>
</evidence>
<evidence type="ECO:0000256" key="2">
    <source>
        <dbReference type="SAM" id="MobiDB-lite"/>
    </source>
</evidence>
<dbReference type="Pfam" id="PF25023">
    <property type="entry name" value="TEN_YD-shell"/>
    <property type="match status" value="1"/>
</dbReference>
<sequence>ACAATPSASVVGGQDPYWTSYAYDAVGNRTTESQHQTASGPTADTTRTYQAPPAGKHSLPKVTQTGINPHEENFTYDAAGNTATRKAGTADIQNLVWDDEGHLKEVTQGTKTSSYLYDTEGQRLIRKDSTGTTLYLPGGNELHTDKVGLATGTRYYSAGNSSLAMRTGTQLTFTLTDHHNTTTTQVTADTALAVTRRKTTIFGAPRGTQPTTWKGDRTFVGGTKDTDTGLTHLGAREYDPTVGRFISVDPIMDL</sequence>
<organism evidence="4 5">
    <name type="scientific">Streptomyces albipurpureus</name>
    <dbReference type="NCBI Taxonomy" id="2897419"/>
    <lineage>
        <taxon>Bacteria</taxon>
        <taxon>Bacillati</taxon>
        <taxon>Actinomycetota</taxon>
        <taxon>Actinomycetes</taxon>
        <taxon>Kitasatosporales</taxon>
        <taxon>Streptomycetaceae</taxon>
        <taxon>Streptomyces</taxon>
    </lineage>
</organism>
<evidence type="ECO:0000313" key="5">
    <source>
        <dbReference type="Proteomes" id="UP001431429"/>
    </source>
</evidence>
<dbReference type="EMBL" id="JAMQAW010000117">
    <property type="protein sequence ID" value="MCM2394345.1"/>
    <property type="molecule type" value="Genomic_DNA"/>
</dbReference>
<comment type="caution">
    <text evidence="4">The sequence shown here is derived from an EMBL/GenBank/DDBJ whole genome shotgun (WGS) entry which is preliminary data.</text>
</comment>
<feature type="domain" description="Teneurin-like YD-shell" evidence="3">
    <location>
        <begin position="71"/>
        <end position="249"/>
    </location>
</feature>
<dbReference type="NCBIfam" id="TIGR03696">
    <property type="entry name" value="Rhs_assc_core"/>
    <property type="match status" value="1"/>
</dbReference>
<feature type="compositionally biased region" description="Polar residues" evidence="2">
    <location>
        <begin position="29"/>
        <end position="49"/>
    </location>
</feature>
<dbReference type="PANTHER" id="PTHR32305:SF17">
    <property type="entry name" value="TRNA NUCLEASE WAPA"/>
    <property type="match status" value="1"/>
</dbReference>
<keyword evidence="5" id="KW-1185">Reference proteome</keyword>
<feature type="non-terminal residue" evidence="4">
    <location>
        <position position="254"/>
    </location>
</feature>
<feature type="non-terminal residue" evidence="4">
    <location>
        <position position="1"/>
    </location>
</feature>
<proteinExistence type="predicted"/>
<dbReference type="Proteomes" id="UP001431429">
    <property type="component" value="Unassembled WGS sequence"/>
</dbReference>
<accession>A0ABT0V374</accession>
<dbReference type="RefSeq" id="WP_285369010.1">
    <property type="nucleotide sequence ID" value="NZ_JAMQAW010000117.1"/>
</dbReference>
<gene>
    <name evidence="4" type="ORF">NBG84_39800</name>
</gene>
<keyword evidence="1" id="KW-0677">Repeat</keyword>
<feature type="region of interest" description="Disordered" evidence="2">
    <location>
        <begin position="29"/>
        <end position="68"/>
    </location>
</feature>